<name>A0AAJ0M532_9PEZI</name>
<dbReference type="EMBL" id="JAUDZG010000001">
    <property type="protein sequence ID" value="KAK3309376.1"/>
    <property type="molecule type" value="Genomic_DNA"/>
</dbReference>
<proteinExistence type="predicted"/>
<reference evidence="1" key="1">
    <citation type="journal article" date="2023" name="Mol. Phylogenet. Evol.">
        <title>Genome-scale phylogeny and comparative genomics of the fungal order Sordariales.</title>
        <authorList>
            <person name="Hensen N."/>
            <person name="Bonometti L."/>
            <person name="Westerberg I."/>
            <person name="Brannstrom I.O."/>
            <person name="Guillou S."/>
            <person name="Cros-Aarteil S."/>
            <person name="Calhoun S."/>
            <person name="Haridas S."/>
            <person name="Kuo A."/>
            <person name="Mondo S."/>
            <person name="Pangilinan J."/>
            <person name="Riley R."/>
            <person name="LaButti K."/>
            <person name="Andreopoulos B."/>
            <person name="Lipzen A."/>
            <person name="Chen C."/>
            <person name="Yan M."/>
            <person name="Daum C."/>
            <person name="Ng V."/>
            <person name="Clum A."/>
            <person name="Steindorff A."/>
            <person name="Ohm R.A."/>
            <person name="Martin F."/>
            <person name="Silar P."/>
            <person name="Natvig D.O."/>
            <person name="Lalanne C."/>
            <person name="Gautier V."/>
            <person name="Ament-Velasquez S.L."/>
            <person name="Kruys A."/>
            <person name="Hutchinson M.I."/>
            <person name="Powell A.J."/>
            <person name="Barry K."/>
            <person name="Miller A.N."/>
            <person name="Grigoriev I.V."/>
            <person name="Debuchy R."/>
            <person name="Gladieux P."/>
            <person name="Hiltunen Thoren M."/>
            <person name="Johannesson H."/>
        </authorList>
    </citation>
    <scope>NUCLEOTIDE SEQUENCE</scope>
    <source>
        <strain evidence="1">CBS 333.67</strain>
    </source>
</reference>
<keyword evidence="2" id="KW-1185">Reference proteome</keyword>
<evidence type="ECO:0000313" key="1">
    <source>
        <dbReference type="EMBL" id="KAK3309376.1"/>
    </source>
</evidence>
<protein>
    <submittedName>
        <fullName evidence="1">Uncharacterized protein</fullName>
    </submittedName>
</protein>
<dbReference type="RefSeq" id="XP_062725156.1">
    <property type="nucleotide sequence ID" value="XM_062870120.1"/>
</dbReference>
<dbReference type="Proteomes" id="UP001273166">
    <property type="component" value="Unassembled WGS sequence"/>
</dbReference>
<reference evidence="1" key="2">
    <citation type="submission" date="2023-06" db="EMBL/GenBank/DDBJ databases">
        <authorList>
            <consortium name="Lawrence Berkeley National Laboratory"/>
            <person name="Mondo S.J."/>
            <person name="Hensen N."/>
            <person name="Bonometti L."/>
            <person name="Westerberg I."/>
            <person name="Brannstrom I.O."/>
            <person name="Guillou S."/>
            <person name="Cros-Aarteil S."/>
            <person name="Calhoun S."/>
            <person name="Haridas S."/>
            <person name="Kuo A."/>
            <person name="Pangilinan J."/>
            <person name="Riley R."/>
            <person name="Labutti K."/>
            <person name="Andreopoulos B."/>
            <person name="Lipzen A."/>
            <person name="Chen C."/>
            <person name="Yanf M."/>
            <person name="Daum C."/>
            <person name="Ng V."/>
            <person name="Clum A."/>
            <person name="Steindorff A."/>
            <person name="Ohm R."/>
            <person name="Martin F."/>
            <person name="Silar P."/>
            <person name="Natvig D."/>
            <person name="Lalanne C."/>
            <person name="Gautier V."/>
            <person name="Ament-Velasquez S.L."/>
            <person name="Kruys A."/>
            <person name="Hutchinson M.I."/>
            <person name="Powell A.J."/>
            <person name="Barry K."/>
            <person name="Miller A.N."/>
            <person name="Grigoriev I.V."/>
            <person name="Debuchy R."/>
            <person name="Gladieux P."/>
            <person name="Thoren M.H."/>
            <person name="Johannesson H."/>
        </authorList>
    </citation>
    <scope>NUCLEOTIDE SEQUENCE</scope>
    <source>
        <strain evidence="1">CBS 333.67</strain>
    </source>
</reference>
<comment type="caution">
    <text evidence="1">The sequence shown here is derived from an EMBL/GenBank/DDBJ whole genome shotgun (WGS) entry which is preliminary data.</text>
</comment>
<evidence type="ECO:0000313" key="2">
    <source>
        <dbReference type="Proteomes" id="UP001273166"/>
    </source>
</evidence>
<dbReference type="AlphaFoldDB" id="A0AAJ0M532"/>
<organism evidence="1 2">
    <name type="scientific">Chaetomium strumarium</name>
    <dbReference type="NCBI Taxonomy" id="1170767"/>
    <lineage>
        <taxon>Eukaryota</taxon>
        <taxon>Fungi</taxon>
        <taxon>Dikarya</taxon>
        <taxon>Ascomycota</taxon>
        <taxon>Pezizomycotina</taxon>
        <taxon>Sordariomycetes</taxon>
        <taxon>Sordariomycetidae</taxon>
        <taxon>Sordariales</taxon>
        <taxon>Chaetomiaceae</taxon>
        <taxon>Chaetomium</taxon>
    </lineage>
</organism>
<gene>
    <name evidence="1" type="ORF">B0T15DRAFT_545123</name>
</gene>
<dbReference type="GeneID" id="87888949"/>
<sequence length="169" mass="18472">MSSPTAIPMTYYDNYHTLDNPHLRNICRYDRDAQKHCIMCEKAANPTFLCSGCRSTTGSTTLVPAPRRPTFPPCPSPAARRILIFPAQSTTPVFARAEMTDGGKLQVAHNELQRRCGGAGTIVADDVPSPYESGLTEKGNGEQGAEKGRVLFSREMIEGLMKASNSEHK</sequence>
<accession>A0AAJ0M532</accession>